<dbReference type="Gene3D" id="3.20.20.70">
    <property type="entry name" value="Aldolase class I"/>
    <property type="match status" value="1"/>
</dbReference>
<dbReference type="InterPro" id="IPR013785">
    <property type="entry name" value="Aldolase_TIM"/>
</dbReference>
<dbReference type="InterPro" id="IPR045247">
    <property type="entry name" value="Oye-like"/>
</dbReference>
<keyword evidence="6" id="KW-1185">Reference proteome</keyword>
<comment type="similarity">
    <text evidence="2">Belongs to the NADH:flavin oxidoreductase/NADH oxidase family.</text>
</comment>
<sequence length="361" mass="38874">MASLFDPLALGAVTLKNRVVMAPLTRNRASEGRVPNDLMRMYYAQRATAGLILSEATSVSRQGVGYPATPGIWCSAQVEGWKKITRAVHEKDGKIFLQLWHVGRVSDPEYLNGEIPVAPSAIACEGNVSLIRPKRPYVVPRALHIEEIPGIVNDFAEAARNAWEAGFDGVEIHAANGYLIDQFLHDGSNHRNDEYGGPIEHRARLLLEIVDACIGVLGAGRVGVHLSPRGDAHSMSDSDPRALFSYVAGALGSREIAFLCLRERLGDDSLMPEIRRLFGGPVIANEGYGLSTAQSVVSGGLADAVAFGKLFIANPDLVARFKTGAPLNEWDAATFYTEGSRGYTDYPCLGGAPSLLKEACS</sequence>
<accession>A0A853FZ57</accession>
<comment type="caution">
    <text evidence="5">The sequence shown here is derived from an EMBL/GenBank/DDBJ whole genome shotgun (WGS) entry which is preliminary data.</text>
</comment>
<dbReference type="GO" id="GO:0016628">
    <property type="term" value="F:oxidoreductase activity, acting on the CH-CH group of donors, NAD or NADP as acceptor"/>
    <property type="evidence" value="ECO:0007669"/>
    <property type="project" value="UniProtKB-ARBA"/>
</dbReference>
<dbReference type="RefSeq" id="WP_180158048.1">
    <property type="nucleotide sequence ID" value="NZ_JACCEM010000011.1"/>
</dbReference>
<feature type="domain" description="NADH:flavin oxidoreductase/NADH oxidase N-terminal" evidence="4">
    <location>
        <begin position="3"/>
        <end position="328"/>
    </location>
</feature>
<evidence type="ECO:0000313" key="5">
    <source>
        <dbReference type="EMBL" id="NYT51375.1"/>
    </source>
</evidence>
<evidence type="ECO:0000256" key="1">
    <source>
        <dbReference type="ARBA" id="ARBA00001917"/>
    </source>
</evidence>
<dbReference type="InterPro" id="IPR001155">
    <property type="entry name" value="OxRdtase_FMN_N"/>
</dbReference>
<evidence type="ECO:0000259" key="4">
    <source>
        <dbReference type="Pfam" id="PF00724"/>
    </source>
</evidence>
<dbReference type="SUPFAM" id="SSF51395">
    <property type="entry name" value="FMN-linked oxidoreductases"/>
    <property type="match status" value="1"/>
</dbReference>
<dbReference type="AlphaFoldDB" id="A0A853FZ57"/>
<reference evidence="5 6" key="1">
    <citation type="submission" date="2020-07" db="EMBL/GenBank/DDBJ databases">
        <title>Taxonomic revisions and descriptions of new bacterial species based on genomic comparisons in the high-G+C-content subgroup of the family Alcaligenaceae.</title>
        <authorList>
            <person name="Szabo A."/>
            <person name="Felfoldi T."/>
        </authorList>
    </citation>
    <scope>NUCLEOTIDE SEQUENCE [LARGE SCALE GENOMIC DNA]</scope>
    <source>
        <strain evidence="5 6">LMG 24012</strain>
    </source>
</reference>
<dbReference type="CDD" id="cd02933">
    <property type="entry name" value="OYE_like_FMN"/>
    <property type="match status" value="1"/>
</dbReference>
<gene>
    <name evidence="5" type="ORF">H0A72_18850</name>
</gene>
<dbReference type="GO" id="GO:0010181">
    <property type="term" value="F:FMN binding"/>
    <property type="evidence" value="ECO:0007669"/>
    <property type="project" value="InterPro"/>
</dbReference>
<evidence type="ECO:0000256" key="3">
    <source>
        <dbReference type="ARBA" id="ARBA00023002"/>
    </source>
</evidence>
<dbReference type="FunFam" id="3.20.20.70:FF:000059">
    <property type="entry name" value="N-ethylmaleimide reductase, FMN-linked"/>
    <property type="match status" value="1"/>
</dbReference>
<name>A0A853FZ57_9BURK</name>
<proteinExistence type="inferred from homology"/>
<protein>
    <submittedName>
        <fullName evidence="5">Alkene reductase</fullName>
    </submittedName>
</protein>
<keyword evidence="3" id="KW-0560">Oxidoreductase</keyword>
<comment type="cofactor">
    <cofactor evidence="1">
        <name>FMN</name>
        <dbReference type="ChEBI" id="CHEBI:58210"/>
    </cofactor>
</comment>
<dbReference type="PANTHER" id="PTHR22893:SF98">
    <property type="entry name" value="OXIDOREDUCTASE"/>
    <property type="match status" value="1"/>
</dbReference>
<organism evidence="5 6">
    <name type="scientific">Parapusillimonas granuli</name>
    <dbReference type="NCBI Taxonomy" id="380911"/>
    <lineage>
        <taxon>Bacteria</taxon>
        <taxon>Pseudomonadati</taxon>
        <taxon>Pseudomonadota</taxon>
        <taxon>Betaproteobacteria</taxon>
        <taxon>Burkholderiales</taxon>
        <taxon>Alcaligenaceae</taxon>
        <taxon>Parapusillimonas</taxon>
    </lineage>
</organism>
<dbReference type="EMBL" id="JACCEM010000011">
    <property type="protein sequence ID" value="NYT51375.1"/>
    <property type="molecule type" value="Genomic_DNA"/>
</dbReference>
<evidence type="ECO:0000256" key="2">
    <source>
        <dbReference type="ARBA" id="ARBA00005979"/>
    </source>
</evidence>
<dbReference type="GO" id="GO:0005829">
    <property type="term" value="C:cytosol"/>
    <property type="evidence" value="ECO:0007669"/>
    <property type="project" value="TreeGrafter"/>
</dbReference>
<evidence type="ECO:0000313" key="6">
    <source>
        <dbReference type="Proteomes" id="UP000559809"/>
    </source>
</evidence>
<dbReference type="Pfam" id="PF00724">
    <property type="entry name" value="Oxidored_FMN"/>
    <property type="match status" value="1"/>
</dbReference>
<dbReference type="Proteomes" id="UP000559809">
    <property type="component" value="Unassembled WGS sequence"/>
</dbReference>
<dbReference type="PANTHER" id="PTHR22893">
    <property type="entry name" value="NADH OXIDOREDUCTASE-RELATED"/>
    <property type="match status" value="1"/>
</dbReference>